<evidence type="ECO:0000313" key="2">
    <source>
        <dbReference type="Proteomes" id="UP001060215"/>
    </source>
</evidence>
<evidence type="ECO:0000313" key="1">
    <source>
        <dbReference type="EMBL" id="KAI8018429.1"/>
    </source>
</evidence>
<comment type="caution">
    <text evidence="1">The sequence shown here is derived from an EMBL/GenBank/DDBJ whole genome shotgun (WGS) entry which is preliminary data.</text>
</comment>
<proteinExistence type="predicted"/>
<sequence length="228" mass="24732">MGKMYLWHLVDTLSMECPRLEKSSWWGFNSSTFNSPLCTTSKQNAATAIVGLVIAFQANWLLALIILVMVPLIGLNGYIQAKFLSGFNADAKKSYDDASLVTGDAVGSIRTIASFSAEEKVMQLYQMKCEGPMKAGIRKGLVCGIGLGFGMFSLFLVYVFFGLTMTTLSISQSAALTLDLSRAKSAAISVLAILEHKSKTDSSDDSGTTLENVWEKTWSFSMSVSSSH</sequence>
<protein>
    <submittedName>
        <fullName evidence="1">ABC transporter B family member 11</fullName>
    </submittedName>
</protein>
<accession>A0ACC0I0V2</accession>
<organism evidence="1 2">
    <name type="scientific">Camellia lanceoleosa</name>
    <dbReference type="NCBI Taxonomy" id="1840588"/>
    <lineage>
        <taxon>Eukaryota</taxon>
        <taxon>Viridiplantae</taxon>
        <taxon>Streptophyta</taxon>
        <taxon>Embryophyta</taxon>
        <taxon>Tracheophyta</taxon>
        <taxon>Spermatophyta</taxon>
        <taxon>Magnoliopsida</taxon>
        <taxon>eudicotyledons</taxon>
        <taxon>Gunneridae</taxon>
        <taxon>Pentapetalae</taxon>
        <taxon>asterids</taxon>
        <taxon>Ericales</taxon>
        <taxon>Theaceae</taxon>
        <taxon>Camellia</taxon>
    </lineage>
</organism>
<gene>
    <name evidence="1" type="ORF">LOK49_LG04G03776</name>
</gene>
<name>A0ACC0I0V2_9ERIC</name>
<dbReference type="EMBL" id="CM045759">
    <property type="protein sequence ID" value="KAI8018429.1"/>
    <property type="molecule type" value="Genomic_DNA"/>
</dbReference>
<reference evidence="1 2" key="1">
    <citation type="journal article" date="2022" name="Plant J.">
        <title>Chromosome-level genome of Camellia lanceoleosa provides a valuable resource for understanding genome evolution and self-incompatibility.</title>
        <authorList>
            <person name="Gong W."/>
            <person name="Xiao S."/>
            <person name="Wang L."/>
            <person name="Liao Z."/>
            <person name="Chang Y."/>
            <person name="Mo W."/>
            <person name="Hu G."/>
            <person name="Li W."/>
            <person name="Zhao G."/>
            <person name="Zhu H."/>
            <person name="Hu X."/>
            <person name="Ji K."/>
            <person name="Xiang X."/>
            <person name="Song Q."/>
            <person name="Yuan D."/>
            <person name="Jin S."/>
            <person name="Zhang L."/>
        </authorList>
    </citation>
    <scope>NUCLEOTIDE SEQUENCE [LARGE SCALE GENOMIC DNA]</scope>
    <source>
        <strain evidence="1">SQ_2022a</strain>
    </source>
</reference>
<dbReference type="Proteomes" id="UP001060215">
    <property type="component" value="Chromosome 2"/>
</dbReference>
<keyword evidence="2" id="KW-1185">Reference proteome</keyword>